<dbReference type="PROSITE" id="PS51470">
    <property type="entry name" value="FG_GAP"/>
    <property type="match status" value="4"/>
</dbReference>
<evidence type="ECO:0000256" key="3">
    <source>
        <dbReference type="ARBA" id="ARBA00022801"/>
    </source>
</evidence>
<evidence type="ECO:0000259" key="6">
    <source>
        <dbReference type="PROSITE" id="PS50268"/>
    </source>
</evidence>
<dbReference type="Gene3D" id="2.150.10.10">
    <property type="entry name" value="Serralysin-like metalloprotease, C-terminal"/>
    <property type="match status" value="2"/>
</dbReference>
<dbReference type="InterPro" id="IPR011049">
    <property type="entry name" value="Serralysin-like_metalloprot_C"/>
</dbReference>
<dbReference type="InterPro" id="IPR038081">
    <property type="entry name" value="CalX-like_sf"/>
</dbReference>
<dbReference type="Pfam" id="PF03160">
    <property type="entry name" value="Calx-beta"/>
    <property type="match status" value="2"/>
</dbReference>
<keyword evidence="3" id="KW-0378">Hydrolase</keyword>
<dbReference type="InterPro" id="IPR013519">
    <property type="entry name" value="Int_alpha_beta-p"/>
</dbReference>
<feature type="domain" description="Cadherin" evidence="6">
    <location>
        <begin position="724"/>
        <end position="815"/>
    </location>
</feature>
<evidence type="ECO:0000313" key="8">
    <source>
        <dbReference type="Proteomes" id="UP001576784"/>
    </source>
</evidence>
<dbReference type="InterPro" id="IPR019960">
    <property type="entry name" value="T1SS_VCA0849"/>
</dbReference>
<dbReference type="Proteomes" id="UP001576784">
    <property type="component" value="Unassembled WGS sequence"/>
</dbReference>
<dbReference type="PRINTS" id="PR01185">
    <property type="entry name" value="INTEGRINA"/>
</dbReference>
<dbReference type="PANTHER" id="PTHR23221">
    <property type="entry name" value="GLYCOSYLPHOSPHATIDYLINOSITOL PHOSPHOLIPASE D"/>
    <property type="match status" value="1"/>
</dbReference>
<dbReference type="PROSITE" id="PS00330">
    <property type="entry name" value="HEMOLYSIN_CALCIUM"/>
    <property type="match status" value="3"/>
</dbReference>
<dbReference type="Gene3D" id="2.60.40.2030">
    <property type="match status" value="2"/>
</dbReference>
<comment type="caution">
    <text evidence="7">The sequence shown here is derived from an EMBL/GenBank/DDBJ whole genome shotgun (WGS) entry which is preliminary data.</text>
</comment>
<evidence type="ECO:0000256" key="1">
    <source>
        <dbReference type="ARBA" id="ARBA00022729"/>
    </source>
</evidence>
<dbReference type="InterPro" id="IPR000413">
    <property type="entry name" value="Integrin_alpha"/>
</dbReference>
<dbReference type="SUPFAM" id="SSF51120">
    <property type="entry name" value="beta-Roll"/>
    <property type="match status" value="2"/>
</dbReference>
<evidence type="ECO:0000256" key="5">
    <source>
        <dbReference type="ARBA" id="ARBA00023180"/>
    </source>
</evidence>
<dbReference type="Pfam" id="PF00353">
    <property type="entry name" value="HemolysinCabind"/>
    <property type="match status" value="2"/>
</dbReference>
<accession>A0ABV4XMT2</accession>
<dbReference type="SUPFAM" id="SSF141072">
    <property type="entry name" value="CalX-like"/>
    <property type="match status" value="2"/>
</dbReference>
<dbReference type="Gene3D" id="2.130.10.130">
    <property type="entry name" value="Integrin alpha, N-terminal"/>
    <property type="match status" value="5"/>
</dbReference>
<dbReference type="SMART" id="SM00191">
    <property type="entry name" value="Int_alpha"/>
    <property type="match status" value="7"/>
</dbReference>
<dbReference type="PANTHER" id="PTHR23221:SF7">
    <property type="entry name" value="PHOSPHATIDYLINOSITOL-GLYCAN-SPECIFIC PHOSPHOLIPASE D"/>
    <property type="match status" value="1"/>
</dbReference>
<evidence type="ECO:0000256" key="4">
    <source>
        <dbReference type="ARBA" id="ARBA00022837"/>
    </source>
</evidence>
<gene>
    <name evidence="7" type="ORF">ACE1CI_05485</name>
</gene>
<dbReference type="PRINTS" id="PR00313">
    <property type="entry name" value="CABNDNGRPT"/>
</dbReference>
<dbReference type="NCBIfam" id="NF012211">
    <property type="entry name" value="tand_rpt_95"/>
    <property type="match status" value="1"/>
</dbReference>
<evidence type="ECO:0000313" key="7">
    <source>
        <dbReference type="EMBL" id="MFB2892382.1"/>
    </source>
</evidence>
<proteinExistence type="predicted"/>
<dbReference type="InterPro" id="IPR013517">
    <property type="entry name" value="FG-GAP"/>
</dbReference>
<dbReference type="InterPro" id="IPR010221">
    <property type="entry name" value="VCBS_dom"/>
</dbReference>
<keyword evidence="5" id="KW-0325">Glycoprotein</keyword>
<evidence type="ECO:0000256" key="2">
    <source>
        <dbReference type="ARBA" id="ARBA00022737"/>
    </source>
</evidence>
<dbReference type="InterPro" id="IPR018511">
    <property type="entry name" value="Hemolysin-typ_Ca-bd_CS"/>
</dbReference>
<dbReference type="EMBL" id="JBHFNR010000032">
    <property type="protein sequence ID" value="MFB2892382.1"/>
    <property type="molecule type" value="Genomic_DNA"/>
</dbReference>
<keyword evidence="8" id="KW-1185">Reference proteome</keyword>
<dbReference type="InterPro" id="IPR002126">
    <property type="entry name" value="Cadherin-like_dom"/>
</dbReference>
<dbReference type="Pfam" id="PF01839">
    <property type="entry name" value="FG-GAP"/>
    <property type="match status" value="6"/>
</dbReference>
<dbReference type="NCBIfam" id="TIGR01965">
    <property type="entry name" value="VCBS_repeat"/>
    <property type="match status" value="1"/>
</dbReference>
<protein>
    <submittedName>
        <fullName evidence="7">Beta strand repeat-containing protein</fullName>
    </submittedName>
</protein>
<dbReference type="Pfam" id="PF17963">
    <property type="entry name" value="Big_9"/>
    <property type="match status" value="1"/>
</dbReference>
<organism evidence="7 8">
    <name type="scientific">Floridaenema flaviceps BLCC-F50</name>
    <dbReference type="NCBI Taxonomy" id="3153642"/>
    <lineage>
        <taxon>Bacteria</taxon>
        <taxon>Bacillati</taxon>
        <taxon>Cyanobacteriota</taxon>
        <taxon>Cyanophyceae</taxon>
        <taxon>Oscillatoriophycideae</taxon>
        <taxon>Aerosakkonematales</taxon>
        <taxon>Aerosakkonemataceae</taxon>
        <taxon>Floridanema</taxon>
        <taxon>Floridanema flaviceps</taxon>
    </lineage>
</organism>
<dbReference type="SMART" id="SM00237">
    <property type="entry name" value="Calx_beta"/>
    <property type="match status" value="2"/>
</dbReference>
<dbReference type="PROSITE" id="PS50268">
    <property type="entry name" value="CADHERIN_2"/>
    <property type="match status" value="1"/>
</dbReference>
<keyword evidence="2" id="KW-0677">Repeat</keyword>
<dbReference type="RefSeq" id="WP_413262054.1">
    <property type="nucleotide sequence ID" value="NZ_JBHFNR010000032.1"/>
</dbReference>
<reference evidence="7 8" key="1">
    <citation type="submission" date="2024-09" db="EMBL/GenBank/DDBJ databases">
        <title>Floridaenema gen nov. (Aerosakkonemataceae, Aerosakkonematales ord. nov., Cyanobacteria) from benthic tropical and subtropical fresh waters, with the description of four new species.</title>
        <authorList>
            <person name="Moretto J.A."/>
            <person name="Berthold D.E."/>
            <person name="Lefler F.W."/>
            <person name="Huang I.-S."/>
            <person name="Laughinghouse H. IV."/>
        </authorList>
    </citation>
    <scope>NUCLEOTIDE SEQUENCE [LARGE SCALE GENOMIC DNA]</scope>
    <source>
        <strain evidence="7 8">BLCC-F50</strain>
    </source>
</reference>
<dbReference type="Gene3D" id="2.60.40.3440">
    <property type="match status" value="1"/>
</dbReference>
<sequence>MATFNALFNLSSLDGSNGFVINGINQFDSSGNSVSNAGDVNGDGIGDLIIGAVGANNYAGRSYVVFGKSTGFSASLNLSTLDGSNGFVINGINANDRLGSSVSNAGDVNGDGIGDFIIGAFGANNFAGRSYVVFGKSTGFSASLNLSTLDGSNGFVINGINANDYSGRSVSNAGDVNGDGIGDLIIGGDGANNFAGKSYVVFGKSTGFSASLNLSTLDGSNGFVINGINANDYSGYSVSNAGDVNGDGIGDLIIGAQGANGAAGKSYVVFGKSTGFSASLNLSSLNGSNGFAIDGIKANDFSGFSVSNAGDVNGDGIADLIIGAPGTNGAAGQSYVVFGKSTGFSASLNLSTLNGSNGFVINGINQYPSFGRSVSNAGDVNGDGIGDLIISAVGPNGGAERSYVMFGKSTGFSASLNLSTLDGSNGFAIDGINQFDFFGNSVSNAGDVNGDGIGDLIIGAFGANQITGKSYVVFGVGAAKPTVTLAAIDPNAAEANQDPGTFRITRTGYTTSPLTVGYTVMNGLGMAMNGADYTPPLTGTATIAAGQSFVDITITPVDDTVPEQAEAVILTLNSSADYTMGANSSAIVTIADNDPSGLPVVRIAAFDLNAAEKLPSEVQDPGTFRISRVGDPTNPLTVSYTISGTASSSDYTPPLTGTATIPAGQSFIDFSITPVDDAIAEGTETLTLTLVSSANYALDAPATTTATVTIVDNEIAPNINPIANPDSITTPEDQAITFYVLGNDTDPDGDTITVTGSTSPSNGTLVNLSKGIFSYTPALNFNGTDSFNYTISDGKGGTATATVGITVTPVNDPAVITGISTGVVTEDATPNTVTGTLTATDVDSPATFVAQTNTNGIYGSFTITSSGDWIYSLDNSRAATDALVGGQTVSDVFTAATADGTTKAIAITINGSDDPTSDPNSNVILGTNGNDNLVGTSNDDEIQGLAGNDTLNGGLGADMLIGGTGNDTYIVDAEDEIEENPGEGIDLVRSNISWSLQPNVENLTLTGTANISGTGNELANAIAGNSGNNNLNGGAGNDILEGGAGADTLRGGTGNDTLIGGAGNDNLGGGTGNDLFVYTSFSDRTDVITDFNTSQDKLDLKGLNLGANPVANGFLRFSQSGANTLIQIDTDGIGTVSTFSTLVTLNSVTATNLVVGTNVLVV</sequence>
<dbReference type="NCBIfam" id="TIGR03661">
    <property type="entry name" value="T1SS_VCA0849"/>
    <property type="match status" value="1"/>
</dbReference>
<dbReference type="InterPro" id="IPR003644">
    <property type="entry name" value="Calx_beta"/>
</dbReference>
<dbReference type="SUPFAM" id="SSF69318">
    <property type="entry name" value="Integrin alpha N-terminal domain"/>
    <property type="match status" value="1"/>
</dbReference>
<dbReference type="InterPro" id="IPR001343">
    <property type="entry name" value="Hemolysn_Ca-bd"/>
</dbReference>
<keyword evidence="4" id="KW-0106">Calcium</keyword>
<dbReference type="InterPro" id="IPR028994">
    <property type="entry name" value="Integrin_alpha_N"/>
</dbReference>
<keyword evidence="1" id="KW-0732">Signal</keyword>
<name>A0ABV4XMT2_9CYAN</name>